<keyword evidence="2" id="KW-1185">Reference proteome</keyword>
<comment type="caution">
    <text evidence="1">The sequence shown here is derived from an EMBL/GenBank/DDBJ whole genome shotgun (WGS) entry which is preliminary data.</text>
</comment>
<dbReference type="EMBL" id="BAABCW010000034">
    <property type="protein sequence ID" value="GAA3523296.1"/>
    <property type="molecule type" value="Genomic_DNA"/>
</dbReference>
<evidence type="ECO:0000313" key="2">
    <source>
        <dbReference type="Proteomes" id="UP001500459"/>
    </source>
</evidence>
<gene>
    <name evidence="1" type="ORF">GCM10022393_42650</name>
</gene>
<accession>A0ABP6UY02</accession>
<sequence length="115" mass="13583">MRYSFYRTHEGDPTMFSEYSPEDLISNFISSWYNLRLIKDLKKSILIVINEDKLSENYEDLIANGIHDDISSLLVFDDNKNSRIIFNERSSSSFELDYLLTIIDDWEVFLKKGVK</sequence>
<evidence type="ECO:0000313" key="1">
    <source>
        <dbReference type="EMBL" id="GAA3523296.1"/>
    </source>
</evidence>
<dbReference type="RefSeq" id="WP_344930936.1">
    <property type="nucleotide sequence ID" value="NZ_BAABCW010000034.1"/>
</dbReference>
<proteinExistence type="predicted"/>
<organism evidence="1 2">
    <name type="scientific">Aquimarina addita</name>
    <dbReference type="NCBI Taxonomy" id="870485"/>
    <lineage>
        <taxon>Bacteria</taxon>
        <taxon>Pseudomonadati</taxon>
        <taxon>Bacteroidota</taxon>
        <taxon>Flavobacteriia</taxon>
        <taxon>Flavobacteriales</taxon>
        <taxon>Flavobacteriaceae</taxon>
        <taxon>Aquimarina</taxon>
    </lineage>
</organism>
<protein>
    <recommendedName>
        <fullName evidence="3">DUF4174 domain-containing protein</fullName>
    </recommendedName>
</protein>
<evidence type="ECO:0008006" key="3">
    <source>
        <dbReference type="Google" id="ProtNLM"/>
    </source>
</evidence>
<dbReference type="Proteomes" id="UP001500459">
    <property type="component" value="Unassembled WGS sequence"/>
</dbReference>
<reference evidence="2" key="1">
    <citation type="journal article" date="2019" name="Int. J. Syst. Evol. Microbiol.">
        <title>The Global Catalogue of Microorganisms (GCM) 10K type strain sequencing project: providing services to taxonomists for standard genome sequencing and annotation.</title>
        <authorList>
            <consortium name="The Broad Institute Genomics Platform"/>
            <consortium name="The Broad Institute Genome Sequencing Center for Infectious Disease"/>
            <person name="Wu L."/>
            <person name="Ma J."/>
        </authorList>
    </citation>
    <scope>NUCLEOTIDE SEQUENCE [LARGE SCALE GENOMIC DNA]</scope>
    <source>
        <strain evidence="2">JCM 17106</strain>
    </source>
</reference>
<name>A0ABP6UY02_9FLAO</name>